<keyword evidence="3" id="KW-0597">Phosphoprotein</keyword>
<dbReference type="EMBL" id="JACIDW010000012">
    <property type="protein sequence ID" value="MBB3965889.1"/>
    <property type="molecule type" value="Genomic_DNA"/>
</dbReference>
<evidence type="ECO:0000256" key="1">
    <source>
        <dbReference type="ARBA" id="ARBA00000085"/>
    </source>
</evidence>
<organism evidence="6 7">
    <name type="scientific">Rhizobium metallidurans</name>
    <dbReference type="NCBI Taxonomy" id="1265931"/>
    <lineage>
        <taxon>Bacteria</taxon>
        <taxon>Pseudomonadati</taxon>
        <taxon>Pseudomonadota</taxon>
        <taxon>Alphaproteobacteria</taxon>
        <taxon>Hyphomicrobiales</taxon>
        <taxon>Rhizobiaceae</taxon>
        <taxon>Rhizobium/Agrobacterium group</taxon>
        <taxon>Rhizobium</taxon>
    </lineage>
</organism>
<dbReference type="GO" id="GO:0000160">
    <property type="term" value="P:phosphorelay signal transduction system"/>
    <property type="evidence" value="ECO:0007669"/>
    <property type="project" value="InterPro"/>
</dbReference>
<dbReference type="SMART" id="SM00387">
    <property type="entry name" value="HATPase_c"/>
    <property type="match status" value="1"/>
</dbReference>
<evidence type="ECO:0000256" key="2">
    <source>
        <dbReference type="ARBA" id="ARBA00012438"/>
    </source>
</evidence>
<comment type="catalytic activity">
    <reaction evidence="1">
        <text>ATP + protein L-histidine = ADP + protein N-phospho-L-histidine.</text>
        <dbReference type="EC" id="2.7.13.3"/>
    </reaction>
</comment>
<feature type="domain" description="Histidine kinase" evidence="4">
    <location>
        <begin position="1"/>
        <end position="154"/>
    </location>
</feature>
<dbReference type="InterPro" id="IPR001789">
    <property type="entry name" value="Sig_transdc_resp-reg_receiver"/>
</dbReference>
<dbReference type="InterPro" id="IPR004358">
    <property type="entry name" value="Sig_transdc_His_kin-like_C"/>
</dbReference>
<dbReference type="Gene3D" id="3.30.565.10">
    <property type="entry name" value="Histidine kinase-like ATPase, C-terminal domain"/>
    <property type="match status" value="1"/>
</dbReference>
<dbReference type="Gene3D" id="3.40.50.2300">
    <property type="match status" value="1"/>
</dbReference>
<dbReference type="PROSITE" id="PS50110">
    <property type="entry name" value="RESPONSE_REGULATORY"/>
    <property type="match status" value="1"/>
</dbReference>
<evidence type="ECO:0000313" key="6">
    <source>
        <dbReference type="EMBL" id="MBB3965889.1"/>
    </source>
</evidence>
<reference evidence="6 7" key="1">
    <citation type="submission" date="2020-08" db="EMBL/GenBank/DDBJ databases">
        <title>Genomic Encyclopedia of Type Strains, Phase IV (KMG-IV): sequencing the most valuable type-strain genomes for metagenomic binning, comparative biology and taxonomic classification.</title>
        <authorList>
            <person name="Goeker M."/>
        </authorList>
    </citation>
    <scope>NUCLEOTIDE SEQUENCE [LARGE SCALE GENOMIC DNA]</scope>
    <source>
        <strain evidence="6 7">DSM 26575</strain>
    </source>
</reference>
<dbReference type="GO" id="GO:0004673">
    <property type="term" value="F:protein histidine kinase activity"/>
    <property type="evidence" value="ECO:0007669"/>
    <property type="project" value="UniProtKB-EC"/>
</dbReference>
<dbReference type="InterPro" id="IPR036890">
    <property type="entry name" value="HATPase_C_sf"/>
</dbReference>
<dbReference type="PRINTS" id="PR00344">
    <property type="entry name" value="BCTRLSENSOR"/>
</dbReference>
<dbReference type="EC" id="2.7.13.3" evidence="2"/>
<evidence type="ECO:0000313" key="7">
    <source>
        <dbReference type="Proteomes" id="UP000582090"/>
    </source>
</evidence>
<evidence type="ECO:0000259" key="4">
    <source>
        <dbReference type="PROSITE" id="PS50109"/>
    </source>
</evidence>
<name>A0A7W6GCJ4_9HYPH</name>
<dbReference type="SUPFAM" id="SSF55874">
    <property type="entry name" value="ATPase domain of HSP90 chaperone/DNA topoisomerase II/histidine kinase"/>
    <property type="match status" value="1"/>
</dbReference>
<evidence type="ECO:0000256" key="3">
    <source>
        <dbReference type="PROSITE-ProRule" id="PRU00169"/>
    </source>
</evidence>
<sequence>MAELVVGMEDLLRRSVGSTIVVETEIPDHLPQVSADANQVELALLNLAVNARDAMAGGGRLHIALKEERNDLPTETLAAGRYVILSVADQGHGMDEATLQKAIEPFFSTKELGKGTGLGLSMIHGLASQLKGELRLSSTIGVGTTAELWMPVSIFAGLVVEPVQTEPSSPERQVGPMRILLVDDDVLIAMSSADMLADLGHEVVEAHSGQEALGLMRDTKRFDLMITDYSMPGMTGGELAKIARDLIPDLPILIASGYAELPPDIDHDVARLGKPYTQDQLAIEIGRLKVAKPNP</sequence>
<protein>
    <recommendedName>
        <fullName evidence="2">histidine kinase</fullName>
        <ecNumber evidence="2">2.7.13.3</ecNumber>
    </recommendedName>
</protein>
<dbReference type="InterPro" id="IPR011006">
    <property type="entry name" value="CheY-like_superfamily"/>
</dbReference>
<dbReference type="InterPro" id="IPR003594">
    <property type="entry name" value="HATPase_dom"/>
</dbReference>
<dbReference type="PANTHER" id="PTHR43065:SF49">
    <property type="entry name" value="HISTIDINE KINASE"/>
    <property type="match status" value="1"/>
</dbReference>
<dbReference type="PANTHER" id="PTHR43065">
    <property type="entry name" value="SENSOR HISTIDINE KINASE"/>
    <property type="match status" value="1"/>
</dbReference>
<comment type="caution">
    <text evidence="6">The sequence shown here is derived from an EMBL/GenBank/DDBJ whole genome shotgun (WGS) entry which is preliminary data.</text>
</comment>
<dbReference type="InterPro" id="IPR005467">
    <property type="entry name" value="His_kinase_dom"/>
</dbReference>
<evidence type="ECO:0000259" key="5">
    <source>
        <dbReference type="PROSITE" id="PS50110"/>
    </source>
</evidence>
<dbReference type="SUPFAM" id="SSF52172">
    <property type="entry name" value="CheY-like"/>
    <property type="match status" value="1"/>
</dbReference>
<dbReference type="Pfam" id="PF00072">
    <property type="entry name" value="Response_reg"/>
    <property type="match status" value="1"/>
</dbReference>
<dbReference type="Proteomes" id="UP000582090">
    <property type="component" value="Unassembled WGS sequence"/>
</dbReference>
<gene>
    <name evidence="6" type="ORF">GGQ67_003568</name>
</gene>
<keyword evidence="7" id="KW-1185">Reference proteome</keyword>
<feature type="domain" description="Response regulatory" evidence="5">
    <location>
        <begin position="178"/>
        <end position="289"/>
    </location>
</feature>
<accession>A0A7W6GCJ4</accession>
<dbReference type="Pfam" id="PF02518">
    <property type="entry name" value="HATPase_c"/>
    <property type="match status" value="1"/>
</dbReference>
<dbReference type="SMART" id="SM00448">
    <property type="entry name" value="REC"/>
    <property type="match status" value="1"/>
</dbReference>
<proteinExistence type="predicted"/>
<feature type="modified residue" description="4-aspartylphosphate" evidence="3">
    <location>
        <position position="228"/>
    </location>
</feature>
<dbReference type="AlphaFoldDB" id="A0A7W6GCJ4"/>
<dbReference type="PROSITE" id="PS50109">
    <property type="entry name" value="HIS_KIN"/>
    <property type="match status" value="1"/>
</dbReference>